<keyword evidence="6 11" id="KW-0456">Lyase</keyword>
<dbReference type="InterPro" id="IPR050571">
    <property type="entry name" value="Class-IV_PLP-Dep_Aminotrnsfr"/>
</dbReference>
<reference evidence="12" key="2">
    <citation type="submission" date="2023-07" db="EMBL/GenBank/DDBJ databases">
        <title>Shewanella mangrovi sp. nov., an acetaldehyde- degrading bacterium isolated from mangrove sediment.</title>
        <authorList>
            <person name="Liu Y."/>
        </authorList>
    </citation>
    <scope>NUCLEOTIDE SEQUENCE [LARGE SCALE GENOMIC DNA]</scope>
    <source>
        <strain evidence="12">C32</strain>
    </source>
</reference>
<evidence type="ECO:0000256" key="6">
    <source>
        <dbReference type="ARBA" id="ARBA00023239"/>
    </source>
</evidence>
<evidence type="ECO:0000313" key="12">
    <source>
        <dbReference type="Proteomes" id="UP001201549"/>
    </source>
</evidence>
<dbReference type="RefSeq" id="WP_238896316.1">
    <property type="nucleotide sequence ID" value="NZ_JAKOGG010000006.1"/>
</dbReference>
<evidence type="ECO:0000256" key="9">
    <source>
        <dbReference type="ARBA" id="ARBA00049529"/>
    </source>
</evidence>
<evidence type="ECO:0000256" key="2">
    <source>
        <dbReference type="ARBA" id="ARBA00009320"/>
    </source>
</evidence>
<dbReference type="Pfam" id="PF01063">
    <property type="entry name" value="Aminotran_4"/>
    <property type="match status" value="1"/>
</dbReference>
<evidence type="ECO:0000256" key="1">
    <source>
        <dbReference type="ARBA" id="ARBA00001933"/>
    </source>
</evidence>
<proteinExistence type="inferred from homology"/>
<reference evidence="11 12" key="1">
    <citation type="submission" date="2022-02" db="EMBL/GenBank/DDBJ databases">
        <authorList>
            <person name="Zhuang L."/>
        </authorList>
    </citation>
    <scope>NUCLEOTIDE SEQUENCE [LARGE SCALE GENOMIC DNA]</scope>
    <source>
        <strain evidence="11 12">C32</strain>
    </source>
</reference>
<comment type="pathway">
    <text evidence="7">Cofactor biosynthesis; tetrahydrofolate biosynthesis; 4-aminobenzoate from chorismate: step 2/2.</text>
</comment>
<name>A0ABT2FKQ3_9GAMM</name>
<accession>A0ABT2FKQ3</accession>
<comment type="subunit">
    <text evidence="3">Homodimer.</text>
</comment>
<evidence type="ECO:0000313" key="11">
    <source>
        <dbReference type="EMBL" id="MCS4556915.1"/>
    </source>
</evidence>
<dbReference type="InterPro" id="IPR017824">
    <property type="entry name" value="Aminodeoxychorismate_lyase_IV"/>
</dbReference>
<evidence type="ECO:0000256" key="10">
    <source>
        <dbReference type="NCBIfam" id="TIGR03461"/>
    </source>
</evidence>
<dbReference type="CDD" id="cd01559">
    <property type="entry name" value="ADCL_like"/>
    <property type="match status" value="1"/>
</dbReference>
<dbReference type="SUPFAM" id="SSF56752">
    <property type="entry name" value="D-aminoacid aminotransferase-like PLP-dependent enzymes"/>
    <property type="match status" value="1"/>
</dbReference>
<dbReference type="EC" id="4.1.3.38" evidence="8 10"/>
<organism evidence="11 12">
    <name type="scientific">Shewanella electrica</name>
    <dbReference type="NCBI Taxonomy" id="515560"/>
    <lineage>
        <taxon>Bacteria</taxon>
        <taxon>Pseudomonadati</taxon>
        <taxon>Pseudomonadota</taxon>
        <taxon>Gammaproteobacteria</taxon>
        <taxon>Alteromonadales</taxon>
        <taxon>Shewanellaceae</taxon>
        <taxon>Shewanella</taxon>
    </lineage>
</organism>
<dbReference type="InterPro" id="IPR001544">
    <property type="entry name" value="Aminotrans_IV"/>
</dbReference>
<sequence length="275" mass="30574">MADVWINGDKESMLDPRDRAFTYGDGVFATMAVDSRGQLRFAESYWQRLQDGSARLGFHWQPSASLLAQIHDLAAKHPLHCLKLQLSRGVGGRGYAAPATPQITEVISISPLPAHYRQWQTDGISLATSSVKLARQPLLAGFKHCNRLEQVLIKQHALPAGYDDWLVLDTEQQVVESSMANLVLLVEQQQQLHALVPSHAYAGVAGVMRQQLLQALLAEGIHLHIREFGISELRQAKHLLLCNSLLGMVDVCRVDNSSFARWQGTARLQQLLVPH</sequence>
<comment type="catalytic activity">
    <reaction evidence="9">
        <text>4-amino-4-deoxychorismate = 4-aminobenzoate + pyruvate + H(+)</text>
        <dbReference type="Rhea" id="RHEA:16201"/>
        <dbReference type="ChEBI" id="CHEBI:15361"/>
        <dbReference type="ChEBI" id="CHEBI:15378"/>
        <dbReference type="ChEBI" id="CHEBI:17836"/>
        <dbReference type="ChEBI" id="CHEBI:58406"/>
        <dbReference type="EC" id="4.1.3.38"/>
    </reaction>
</comment>
<dbReference type="PANTHER" id="PTHR42743">
    <property type="entry name" value="AMINO-ACID AMINOTRANSFERASE"/>
    <property type="match status" value="1"/>
</dbReference>
<keyword evidence="5" id="KW-0289">Folate biosynthesis</keyword>
<dbReference type="EMBL" id="JAKOGG010000006">
    <property type="protein sequence ID" value="MCS4556915.1"/>
    <property type="molecule type" value="Genomic_DNA"/>
</dbReference>
<dbReference type="NCBIfam" id="TIGR03461">
    <property type="entry name" value="pabC_Proteo"/>
    <property type="match status" value="1"/>
</dbReference>
<comment type="caution">
    <text evidence="11">The sequence shown here is derived from an EMBL/GenBank/DDBJ whole genome shotgun (WGS) entry which is preliminary data.</text>
</comment>
<dbReference type="Gene3D" id="3.30.470.10">
    <property type="match status" value="1"/>
</dbReference>
<dbReference type="GO" id="GO:0008696">
    <property type="term" value="F:4-amino-4-deoxychorismate lyase activity"/>
    <property type="evidence" value="ECO:0007669"/>
    <property type="project" value="UniProtKB-EC"/>
</dbReference>
<keyword evidence="12" id="KW-1185">Reference proteome</keyword>
<keyword evidence="4" id="KW-0663">Pyridoxal phosphate</keyword>
<comment type="cofactor">
    <cofactor evidence="1">
        <name>pyridoxal 5'-phosphate</name>
        <dbReference type="ChEBI" id="CHEBI:597326"/>
    </cofactor>
</comment>
<evidence type="ECO:0000256" key="3">
    <source>
        <dbReference type="ARBA" id="ARBA00011738"/>
    </source>
</evidence>
<evidence type="ECO:0000256" key="7">
    <source>
        <dbReference type="ARBA" id="ARBA00035633"/>
    </source>
</evidence>
<dbReference type="Proteomes" id="UP001201549">
    <property type="component" value="Unassembled WGS sequence"/>
</dbReference>
<protein>
    <recommendedName>
        <fullName evidence="8 10">Aminodeoxychorismate lyase</fullName>
        <ecNumber evidence="8 10">4.1.3.38</ecNumber>
    </recommendedName>
</protein>
<gene>
    <name evidence="11" type="primary">pabC</name>
    <name evidence="11" type="ORF">L9G74_10720</name>
</gene>
<evidence type="ECO:0000256" key="5">
    <source>
        <dbReference type="ARBA" id="ARBA00022909"/>
    </source>
</evidence>
<dbReference type="PANTHER" id="PTHR42743:SF2">
    <property type="entry name" value="AMINODEOXYCHORISMATE LYASE"/>
    <property type="match status" value="1"/>
</dbReference>
<dbReference type="InterPro" id="IPR036038">
    <property type="entry name" value="Aminotransferase-like"/>
</dbReference>
<comment type="similarity">
    <text evidence="2">Belongs to the class-IV pyridoxal-phosphate-dependent aminotransferase family.</text>
</comment>
<dbReference type="InterPro" id="IPR043131">
    <property type="entry name" value="BCAT-like_N"/>
</dbReference>
<dbReference type="Gene3D" id="3.20.10.10">
    <property type="entry name" value="D-amino Acid Aminotransferase, subunit A, domain 2"/>
    <property type="match status" value="1"/>
</dbReference>
<evidence type="ECO:0000256" key="8">
    <source>
        <dbReference type="ARBA" id="ARBA00035676"/>
    </source>
</evidence>
<evidence type="ECO:0000256" key="4">
    <source>
        <dbReference type="ARBA" id="ARBA00022898"/>
    </source>
</evidence>
<dbReference type="InterPro" id="IPR043132">
    <property type="entry name" value="BCAT-like_C"/>
</dbReference>